<reference evidence="4" key="1">
    <citation type="submission" date="2025-08" db="UniProtKB">
        <authorList>
            <consortium name="RefSeq"/>
        </authorList>
    </citation>
    <scope>IDENTIFICATION</scope>
</reference>
<sequence length="299" mass="35269">MSDSARKEPTAGATQEADLLSKVSSSGDSTSSLVSPIYQDTFDAESAGDKEAPSTGFEDLPLKDREKTYWHNSVLTPWEEWLLNKERKERIRLQNKFMEEAKKQQDQIKEKQLQEMKKKLAEEKHKEWLQKKNELEKKEKLKYTKELKKRKTKELQKAQLEERGKEKYKEWLKKKQAEEREKKQKQQEEEEKHLAELQVKKERSRRVFEEWLQNCKNKPRSVLSSYAGANGKLSGYYDTSCYPSPSFFNPVPWKPIQAPPPSRDLAFLMKKTNLSKMNDPMYAFPFKTKENSVPRIKRT</sequence>
<dbReference type="OrthoDB" id="5981665at2759"/>
<dbReference type="KEGG" id="gsh:117352389"/>
<evidence type="ECO:0000313" key="3">
    <source>
        <dbReference type="Proteomes" id="UP000515159"/>
    </source>
</evidence>
<keyword evidence="3" id="KW-1185">Reference proteome</keyword>
<feature type="compositionally biased region" description="Low complexity" evidence="1">
    <location>
        <begin position="18"/>
        <end position="35"/>
    </location>
</feature>
<feature type="domain" description="Coiled-coil" evidence="2">
    <location>
        <begin position="75"/>
        <end position="253"/>
    </location>
</feature>
<dbReference type="InParanoid" id="A0A6P8PS47"/>
<gene>
    <name evidence="4" type="primary">CCDC34</name>
</gene>
<dbReference type="RefSeq" id="XP_033784755.1">
    <property type="nucleotide sequence ID" value="XM_033928864.1"/>
</dbReference>
<dbReference type="Pfam" id="PF13904">
    <property type="entry name" value="CCDC34"/>
    <property type="match status" value="1"/>
</dbReference>
<dbReference type="PANTHER" id="PTHR23247:SF2">
    <property type="entry name" value="COILED-COIL DOMAIN-CONTAINING PROTEIN 34"/>
    <property type="match status" value="1"/>
</dbReference>
<evidence type="ECO:0000313" key="4">
    <source>
        <dbReference type="RefSeq" id="XP_033784755.1"/>
    </source>
</evidence>
<dbReference type="GeneID" id="117352389"/>
<feature type="region of interest" description="Disordered" evidence="1">
    <location>
        <begin position="1"/>
        <end position="63"/>
    </location>
</feature>
<evidence type="ECO:0000259" key="2">
    <source>
        <dbReference type="Pfam" id="PF13904"/>
    </source>
</evidence>
<dbReference type="AlphaFoldDB" id="A0A6P8PS47"/>
<dbReference type="FunCoup" id="A0A6P8PS47">
    <property type="interactions" value="127"/>
</dbReference>
<organism evidence="3 4">
    <name type="scientific">Geotrypetes seraphini</name>
    <name type="common">Gaboon caecilian</name>
    <name type="synonym">Caecilia seraphini</name>
    <dbReference type="NCBI Taxonomy" id="260995"/>
    <lineage>
        <taxon>Eukaryota</taxon>
        <taxon>Metazoa</taxon>
        <taxon>Chordata</taxon>
        <taxon>Craniata</taxon>
        <taxon>Vertebrata</taxon>
        <taxon>Euteleostomi</taxon>
        <taxon>Amphibia</taxon>
        <taxon>Gymnophiona</taxon>
        <taxon>Geotrypetes</taxon>
    </lineage>
</organism>
<proteinExistence type="predicted"/>
<dbReference type="Proteomes" id="UP000515159">
    <property type="component" value="Chromosome 19"/>
</dbReference>
<feature type="region of interest" description="Disordered" evidence="1">
    <location>
        <begin position="175"/>
        <end position="199"/>
    </location>
</feature>
<evidence type="ECO:0000256" key="1">
    <source>
        <dbReference type="SAM" id="MobiDB-lite"/>
    </source>
</evidence>
<protein>
    <submittedName>
        <fullName evidence="4">Coiled-coil domain-containing protein 34</fullName>
    </submittedName>
</protein>
<accession>A0A6P8PS47</accession>
<dbReference type="InterPro" id="IPR025259">
    <property type="entry name" value="CCDC34/181"/>
</dbReference>
<dbReference type="InterPro" id="IPR045323">
    <property type="entry name" value="CCDC34"/>
</dbReference>
<dbReference type="PANTHER" id="PTHR23247">
    <property type="entry name" value="NY-REN-41 ANTIGEN L15 -RELATED"/>
    <property type="match status" value="1"/>
</dbReference>
<name>A0A6P8PS47_GEOSA</name>
<dbReference type="CTD" id="91057"/>